<accession>A0A7U3ZKH7</accession>
<reference evidence="1 2" key="2">
    <citation type="journal article" date="2012" name="Stand. Genomic Sci.">
        <title>Complete genome sequence of the aquatic bacterium Runella slithyformis type strain (LSU 4(T)).</title>
        <authorList>
            <person name="Copeland A."/>
            <person name="Zhang X."/>
            <person name="Misra M."/>
            <person name="Lapidus A."/>
            <person name="Nolan M."/>
            <person name="Lucas S."/>
            <person name="Deshpande S."/>
            <person name="Cheng J.F."/>
            <person name="Tapia R."/>
            <person name="Goodwin L.A."/>
            <person name="Pitluck S."/>
            <person name="Liolios K."/>
            <person name="Pagani I."/>
            <person name="Ivanova N."/>
            <person name="Mikhailova N."/>
            <person name="Pati A."/>
            <person name="Chen A."/>
            <person name="Palaniappan K."/>
            <person name="Land M."/>
            <person name="Hauser L."/>
            <person name="Pan C."/>
            <person name="Jeffries C.D."/>
            <person name="Detter J.C."/>
            <person name="Brambilla E.M."/>
            <person name="Rohde M."/>
            <person name="Djao O.D."/>
            <person name="Goker M."/>
            <person name="Sikorski J."/>
            <person name="Tindall B.J."/>
            <person name="Woyke T."/>
            <person name="Bristow J."/>
            <person name="Eisen J.A."/>
            <person name="Markowitz V."/>
            <person name="Hugenholtz P."/>
            <person name="Kyrpides N.C."/>
            <person name="Klenk H.P."/>
            <person name="Mavromatis K."/>
        </authorList>
    </citation>
    <scope>NUCLEOTIDE SEQUENCE [LARGE SCALE GENOMIC DNA]</scope>
    <source>
        <strain evidence="2">ATCC 29530 / DSM 19594 / LMG 11500 / NCIMB 11436 / LSU 4</strain>
    </source>
</reference>
<proteinExistence type="predicted"/>
<evidence type="ECO:0000313" key="2">
    <source>
        <dbReference type="Proteomes" id="UP000000493"/>
    </source>
</evidence>
<dbReference type="AlphaFoldDB" id="A0A7U3ZKH7"/>
<sequence length="38" mass="4177">MKIRFLLTGIIFATSSYVHAQRTLIHCGKLINGVSDTA</sequence>
<reference evidence="2" key="1">
    <citation type="submission" date="2011-06" db="EMBL/GenBank/DDBJ databases">
        <title>The complete genome of chromosome of Runella slithyformis DSM 19594.</title>
        <authorList>
            <consortium name="US DOE Joint Genome Institute (JGI-PGF)"/>
            <person name="Lucas S."/>
            <person name="Han J."/>
            <person name="Lapidus A."/>
            <person name="Bruce D."/>
            <person name="Goodwin L."/>
            <person name="Pitluck S."/>
            <person name="Peters L."/>
            <person name="Kyrpides N."/>
            <person name="Mavromatis K."/>
            <person name="Ivanova N."/>
            <person name="Ovchinnikova G."/>
            <person name="Zhang X."/>
            <person name="Misra M."/>
            <person name="Detter J.C."/>
            <person name="Tapia R."/>
            <person name="Han C."/>
            <person name="Land M."/>
            <person name="Hauser L."/>
            <person name="Markowitz V."/>
            <person name="Cheng J.-F."/>
            <person name="Hugenholtz P."/>
            <person name="Woyke T."/>
            <person name="Wu D."/>
            <person name="Tindall B."/>
            <person name="Faehrich R."/>
            <person name="Brambilla E."/>
            <person name="Klenk H.-P."/>
            <person name="Eisen J.A."/>
        </authorList>
    </citation>
    <scope>NUCLEOTIDE SEQUENCE [LARGE SCALE GENOMIC DNA]</scope>
    <source>
        <strain evidence="2">ATCC 29530 / DSM 19594 / LMG 11500 / NCIMB 11436 / LSU 4</strain>
    </source>
</reference>
<keyword evidence="2" id="KW-1185">Reference proteome</keyword>
<dbReference type="EMBL" id="CP002859">
    <property type="protein sequence ID" value="AEI48886.1"/>
    <property type="molecule type" value="Genomic_DNA"/>
</dbReference>
<organism evidence="1 2">
    <name type="scientific">Runella slithyformis (strain ATCC 29530 / DSM 19594 / LMG 11500 / NCIMB 11436 / LSU 4)</name>
    <dbReference type="NCBI Taxonomy" id="761193"/>
    <lineage>
        <taxon>Bacteria</taxon>
        <taxon>Pseudomonadati</taxon>
        <taxon>Bacteroidota</taxon>
        <taxon>Cytophagia</taxon>
        <taxon>Cytophagales</taxon>
        <taxon>Spirosomataceae</taxon>
        <taxon>Runella</taxon>
    </lineage>
</organism>
<gene>
    <name evidence="1" type="ordered locus">Runsl_2482</name>
</gene>
<dbReference type="Proteomes" id="UP000000493">
    <property type="component" value="Chromosome"/>
</dbReference>
<protein>
    <submittedName>
        <fullName evidence="1">Uncharacterized protein</fullName>
    </submittedName>
</protein>
<name>A0A7U3ZKH7_RUNSL</name>
<dbReference type="KEGG" id="rsi:Runsl_2482"/>
<evidence type="ECO:0000313" key="1">
    <source>
        <dbReference type="EMBL" id="AEI48886.1"/>
    </source>
</evidence>